<sequence length="242" mass="28068">MRQCPFDDPNQGQFARIAETGITPSTEINEDETVLKTQKEREEIEAKREKNDETGRLRKNGKKEDVEDDQNHGIEMLLPLTLMERLNSTKKEKSAEEKGESAEIAIVMSEIPTKRKRNAGKGTRIPKLRRKRSESKSRRTADGMSRQMSKMTLNDDADGLDAEERRERRREKKRRSRSKIRSKDPSEIPADDLEALIKASHRARDRSTDGQIRRKKKTRDPSTKRNRNRHHDQSTERPSAQV</sequence>
<reference evidence="2" key="1">
    <citation type="journal article" date="2010" name="Science">
        <title>Plasticity of animal genome architecture unmasked by rapid evolution of a pelagic tunicate.</title>
        <authorList>
            <person name="Denoeud F."/>
            <person name="Henriet S."/>
            <person name="Mungpakdee S."/>
            <person name="Aury J.M."/>
            <person name="Da Silva C."/>
            <person name="Brinkmann H."/>
            <person name="Mikhaleva J."/>
            <person name="Olsen L.C."/>
            <person name="Jubin C."/>
            <person name="Canestro C."/>
            <person name="Bouquet J.M."/>
            <person name="Danks G."/>
            <person name="Poulain J."/>
            <person name="Campsteijn C."/>
            <person name="Adamski M."/>
            <person name="Cross I."/>
            <person name="Yadetie F."/>
            <person name="Muffato M."/>
            <person name="Louis A."/>
            <person name="Butcher S."/>
            <person name="Tsagkogeorga G."/>
            <person name="Konrad A."/>
            <person name="Singh S."/>
            <person name="Jensen M.F."/>
            <person name="Cong E.H."/>
            <person name="Eikeseth-Otteraa H."/>
            <person name="Noel B."/>
            <person name="Anthouard V."/>
            <person name="Porcel B.M."/>
            <person name="Kachouri-Lafond R."/>
            <person name="Nishino A."/>
            <person name="Ugolini M."/>
            <person name="Chourrout P."/>
            <person name="Nishida H."/>
            <person name="Aasland R."/>
            <person name="Huzurbazar S."/>
            <person name="Westhof E."/>
            <person name="Delsuc F."/>
            <person name="Lehrach H."/>
            <person name="Reinhardt R."/>
            <person name="Weissenbach J."/>
            <person name="Roy S.W."/>
            <person name="Artiguenave F."/>
            <person name="Postlethwait J.H."/>
            <person name="Manak J.R."/>
            <person name="Thompson E.M."/>
            <person name="Jaillon O."/>
            <person name="Du Pasquier L."/>
            <person name="Boudinot P."/>
            <person name="Liberles D.A."/>
            <person name="Volff J.N."/>
            <person name="Philippe H."/>
            <person name="Lenhard B."/>
            <person name="Roest Crollius H."/>
            <person name="Wincker P."/>
            <person name="Chourrout D."/>
        </authorList>
    </citation>
    <scope>NUCLEOTIDE SEQUENCE [LARGE SCALE GENOMIC DNA]</scope>
</reference>
<protein>
    <submittedName>
        <fullName evidence="2">Uncharacterized protein</fullName>
    </submittedName>
</protein>
<evidence type="ECO:0000256" key="1">
    <source>
        <dbReference type="SAM" id="MobiDB-lite"/>
    </source>
</evidence>
<feature type="compositionally biased region" description="Basic and acidic residues" evidence="1">
    <location>
        <begin position="87"/>
        <end position="101"/>
    </location>
</feature>
<feature type="compositionally biased region" description="Basic residues" evidence="1">
    <location>
        <begin position="114"/>
        <end position="133"/>
    </location>
</feature>
<feature type="region of interest" description="Disordered" evidence="1">
    <location>
        <begin position="1"/>
        <end position="242"/>
    </location>
</feature>
<dbReference type="Proteomes" id="UP000011014">
    <property type="component" value="Unassembled WGS sequence"/>
</dbReference>
<name>E4YRF8_OIKDI</name>
<accession>E4YRF8</accession>
<dbReference type="AlphaFoldDB" id="E4YRF8"/>
<dbReference type="EMBL" id="FN655120">
    <property type="protein sequence ID" value="CBY38050.1"/>
    <property type="molecule type" value="Genomic_DNA"/>
</dbReference>
<feature type="compositionally biased region" description="Basic and acidic residues" evidence="1">
    <location>
        <begin position="33"/>
        <end position="72"/>
    </location>
</feature>
<organism evidence="2">
    <name type="scientific">Oikopleura dioica</name>
    <name type="common">Tunicate</name>
    <dbReference type="NCBI Taxonomy" id="34765"/>
    <lineage>
        <taxon>Eukaryota</taxon>
        <taxon>Metazoa</taxon>
        <taxon>Chordata</taxon>
        <taxon>Tunicata</taxon>
        <taxon>Appendicularia</taxon>
        <taxon>Copelata</taxon>
        <taxon>Oikopleuridae</taxon>
        <taxon>Oikopleura</taxon>
    </lineage>
</organism>
<feature type="compositionally biased region" description="Basic residues" evidence="1">
    <location>
        <begin position="167"/>
        <end position="180"/>
    </location>
</feature>
<gene>
    <name evidence="2" type="ORF">GSOID_T00031553001</name>
</gene>
<proteinExistence type="predicted"/>
<feature type="compositionally biased region" description="Basic residues" evidence="1">
    <location>
        <begin position="213"/>
        <end position="230"/>
    </location>
</feature>
<evidence type="ECO:0000313" key="2">
    <source>
        <dbReference type="EMBL" id="CBY38050.1"/>
    </source>
</evidence>